<dbReference type="InterPro" id="IPR036390">
    <property type="entry name" value="WH_DNA-bd_sf"/>
</dbReference>
<evidence type="ECO:0000256" key="1">
    <source>
        <dbReference type="ARBA" id="ARBA00022603"/>
    </source>
</evidence>
<dbReference type="PIRSF" id="PIRSF005739">
    <property type="entry name" value="O-mtase"/>
    <property type="match status" value="1"/>
</dbReference>
<feature type="domain" description="O-methyltransferase C-terminal" evidence="4">
    <location>
        <begin position="118"/>
        <end position="332"/>
    </location>
</feature>
<comment type="caution">
    <text evidence="6">The sequence shown here is derived from an EMBL/GenBank/DDBJ whole genome shotgun (WGS) entry which is preliminary data.</text>
</comment>
<dbReference type="Gene3D" id="1.10.10.10">
    <property type="entry name" value="Winged helix-like DNA-binding domain superfamily/Winged helix DNA-binding domain"/>
    <property type="match status" value="1"/>
</dbReference>
<dbReference type="SUPFAM" id="SSF46785">
    <property type="entry name" value="Winged helix' DNA-binding domain"/>
    <property type="match status" value="1"/>
</dbReference>
<evidence type="ECO:0000256" key="3">
    <source>
        <dbReference type="ARBA" id="ARBA00022691"/>
    </source>
</evidence>
<accession>A0A2N3HKH3</accession>
<organism evidence="6 7">
    <name type="scientific">Confluentibacter flavum</name>
    <dbReference type="NCBI Taxonomy" id="1909700"/>
    <lineage>
        <taxon>Bacteria</taxon>
        <taxon>Pseudomonadati</taxon>
        <taxon>Bacteroidota</taxon>
        <taxon>Flavobacteriia</taxon>
        <taxon>Flavobacteriales</taxon>
        <taxon>Flavobacteriaceae</taxon>
        <taxon>Confluentibacter</taxon>
    </lineage>
</organism>
<dbReference type="Gene3D" id="1.20.58.1390">
    <property type="match status" value="1"/>
</dbReference>
<dbReference type="OrthoDB" id="9805418at2"/>
<dbReference type="Pfam" id="PF00891">
    <property type="entry name" value="Methyltransf_2"/>
    <property type="match status" value="1"/>
</dbReference>
<sequence length="354" mass="40326">MSKKELRAIEALEEAQKIAFAPFVFQTTVSLKKLGVLDFIFENRDSNGISIDEISKALSISVYGLSVLLEIAESSNIVVKNSEKKYQLTKTGYFLNYHKTVEVNLNFTNDVCYEGLFYLNDAIKENKPSGLKVFGNWDTIYDGLSQLNPEVQKSWFEFDHHYSDGIFDEALKRVFKNEPKTIYDIGGNTGKFALQCLNHNNNVKIEIFDLPGQLKKALVNLKNNGFEDRVYGHEINWLKPNPQITKGADLIWMSQFLDCFSEDQILTILKTCVASMNENTELIIIETFTDRQKFDNARFSLEATSLYFTALANGTSKMYPSTVFDSLIKKAGLIIEEDHQLGDYHTMMVCSKIL</sequence>
<feature type="domain" description="BVU-1015-like N-terminal dimerisation-like" evidence="5">
    <location>
        <begin position="15"/>
        <end position="84"/>
    </location>
</feature>
<dbReference type="PANTHER" id="PTHR43712:SF2">
    <property type="entry name" value="O-METHYLTRANSFERASE CICE"/>
    <property type="match status" value="1"/>
</dbReference>
<dbReference type="InterPro" id="IPR036388">
    <property type="entry name" value="WH-like_DNA-bd_sf"/>
</dbReference>
<dbReference type="Pfam" id="PF21212">
    <property type="entry name" value="Dimerisation2-like_dom"/>
    <property type="match status" value="1"/>
</dbReference>
<dbReference type="Proteomes" id="UP000233435">
    <property type="component" value="Unassembled WGS sequence"/>
</dbReference>
<evidence type="ECO:0000259" key="5">
    <source>
        <dbReference type="Pfam" id="PF21212"/>
    </source>
</evidence>
<keyword evidence="2 6" id="KW-0808">Transferase</keyword>
<evidence type="ECO:0000313" key="6">
    <source>
        <dbReference type="EMBL" id="PKQ45480.1"/>
    </source>
</evidence>
<dbReference type="EMBL" id="PJEO01000024">
    <property type="protein sequence ID" value="PKQ45480.1"/>
    <property type="molecule type" value="Genomic_DNA"/>
</dbReference>
<gene>
    <name evidence="6" type="ORF">CSW08_07925</name>
</gene>
<dbReference type="InterPro" id="IPR049480">
    <property type="entry name" value="BVU_1015-like_N"/>
</dbReference>
<protein>
    <submittedName>
        <fullName evidence="6">SAM-dependent methyltransferase</fullName>
    </submittedName>
</protein>
<name>A0A2N3HKH3_9FLAO</name>
<dbReference type="GO" id="GO:0008171">
    <property type="term" value="F:O-methyltransferase activity"/>
    <property type="evidence" value="ECO:0007669"/>
    <property type="project" value="InterPro"/>
</dbReference>
<evidence type="ECO:0000256" key="2">
    <source>
        <dbReference type="ARBA" id="ARBA00022679"/>
    </source>
</evidence>
<keyword evidence="3" id="KW-0949">S-adenosyl-L-methionine</keyword>
<evidence type="ECO:0000313" key="7">
    <source>
        <dbReference type="Proteomes" id="UP000233435"/>
    </source>
</evidence>
<dbReference type="InterPro" id="IPR016461">
    <property type="entry name" value="COMT-like"/>
</dbReference>
<dbReference type="PANTHER" id="PTHR43712">
    <property type="entry name" value="PUTATIVE (AFU_ORTHOLOGUE AFUA_4G14580)-RELATED"/>
    <property type="match status" value="1"/>
</dbReference>
<dbReference type="InterPro" id="IPR001077">
    <property type="entry name" value="COMT_C"/>
</dbReference>
<dbReference type="AlphaFoldDB" id="A0A2N3HKH3"/>
<dbReference type="GO" id="GO:0032259">
    <property type="term" value="P:methylation"/>
    <property type="evidence" value="ECO:0007669"/>
    <property type="project" value="UniProtKB-KW"/>
</dbReference>
<dbReference type="RefSeq" id="WP_106659370.1">
    <property type="nucleotide sequence ID" value="NZ_PJEO01000024.1"/>
</dbReference>
<dbReference type="PROSITE" id="PS51683">
    <property type="entry name" value="SAM_OMT_II"/>
    <property type="match status" value="1"/>
</dbReference>
<proteinExistence type="predicted"/>
<dbReference type="Gene3D" id="3.40.50.150">
    <property type="entry name" value="Vaccinia Virus protein VP39"/>
    <property type="match status" value="1"/>
</dbReference>
<keyword evidence="7" id="KW-1185">Reference proteome</keyword>
<evidence type="ECO:0000259" key="4">
    <source>
        <dbReference type="Pfam" id="PF00891"/>
    </source>
</evidence>
<dbReference type="InterPro" id="IPR029063">
    <property type="entry name" value="SAM-dependent_MTases_sf"/>
</dbReference>
<dbReference type="SUPFAM" id="SSF53335">
    <property type="entry name" value="S-adenosyl-L-methionine-dependent methyltransferases"/>
    <property type="match status" value="1"/>
</dbReference>
<reference evidence="6 7" key="1">
    <citation type="submission" date="2017-12" db="EMBL/GenBank/DDBJ databases">
        <title>Confluentibacter flavum sp. nov., isolated from the saline lake.</title>
        <authorList>
            <person name="Yu L."/>
        </authorList>
    </citation>
    <scope>NUCLEOTIDE SEQUENCE [LARGE SCALE GENOMIC DNA]</scope>
    <source>
        <strain evidence="6 7">3B</strain>
    </source>
</reference>
<keyword evidence="1 6" id="KW-0489">Methyltransferase</keyword>